<keyword evidence="3" id="KW-0235">DNA replication</keyword>
<dbReference type="Proteomes" id="UP000238281">
    <property type="component" value="Unassembled WGS sequence"/>
</dbReference>
<dbReference type="GO" id="GO:0006260">
    <property type="term" value="P:DNA replication"/>
    <property type="evidence" value="ECO:0007669"/>
    <property type="project" value="UniProtKB-KW"/>
</dbReference>
<dbReference type="AlphaFoldDB" id="A0A2S9T6C5"/>
<evidence type="ECO:0000259" key="7">
    <source>
        <dbReference type="Pfam" id="PF05840"/>
    </source>
</evidence>
<evidence type="ECO:0000256" key="5">
    <source>
        <dbReference type="ARBA" id="ARBA00022759"/>
    </source>
</evidence>
<evidence type="ECO:0000313" key="9">
    <source>
        <dbReference type="Proteomes" id="UP000238281"/>
    </source>
</evidence>
<evidence type="ECO:0000313" key="8">
    <source>
        <dbReference type="EMBL" id="PRM94387.1"/>
    </source>
</evidence>
<evidence type="ECO:0000256" key="2">
    <source>
        <dbReference type="ARBA" id="ARBA00009260"/>
    </source>
</evidence>
<gene>
    <name evidence="8" type="ORF">CJ673_07785</name>
</gene>
<keyword evidence="5" id="KW-0255">Endonuclease</keyword>
<keyword evidence="4" id="KW-0540">Nuclease</keyword>
<dbReference type="EMBL" id="NXGE01000004">
    <property type="protein sequence ID" value="PRM94387.1"/>
    <property type="molecule type" value="Genomic_DNA"/>
</dbReference>
<feature type="domain" description="Replication gene A protein-like" evidence="7">
    <location>
        <begin position="25"/>
        <end position="244"/>
    </location>
</feature>
<evidence type="ECO:0000256" key="1">
    <source>
        <dbReference type="ARBA" id="ARBA00003293"/>
    </source>
</evidence>
<dbReference type="GO" id="GO:0016787">
    <property type="term" value="F:hydrolase activity"/>
    <property type="evidence" value="ECO:0007669"/>
    <property type="project" value="UniProtKB-KW"/>
</dbReference>
<sequence>MRMKTNIIQEELFELRIYSEKFEAKQKEFMSNKKLLNLKTGEIEDLTFDLKKEYELRYNDLIFKSIYFQKEMQEKYKDDFTALFITLTANTQYHKYKQDKHKNLVSNPLHKKENSPKVAYELLNNVKRNFIKEFSKTDFGRKKIFCRYVQVVEKHISLTPHLHIVLFVPNEELETAISIIKNKMKCTDEKRFISNNKEKPINKYLINSIYSKNKDNDIGRCEIEILQDSKKAVGYVSKYIKKQFKSDDIEYIHELDGWKRKNKINLILTSRTPVPKYIYKHIFSHFPKDNKEQFEDLFCDIQNNSTLVKTDIKTGETKTKKALKKEIFKANIQTSTIQIIKKEVTNEIGLIKKLCMRELKQNHTEQEVNINIKIFNLFMSNIDISKLKKDLMIENFFVKKDNFYKESIYLDDILANRYDKWLNKLLNHIENNNKPINLTKIERLIIWCREELIYDSDDWELIEYINEKTA</sequence>
<keyword evidence="6" id="KW-0378">Hydrolase</keyword>
<comment type="function">
    <text evidence="1">Possible endonuclease which induces a single-strand cut and initiates DNA replication.</text>
</comment>
<evidence type="ECO:0000256" key="4">
    <source>
        <dbReference type="ARBA" id="ARBA00022722"/>
    </source>
</evidence>
<accession>A0A2S9T6C5</accession>
<dbReference type="GO" id="GO:0004519">
    <property type="term" value="F:endonuclease activity"/>
    <property type="evidence" value="ECO:0007669"/>
    <property type="project" value="UniProtKB-KW"/>
</dbReference>
<comment type="similarity">
    <text evidence="2">Belongs to the phage GPA family.</text>
</comment>
<organism evidence="8 9">
    <name type="scientific">Aliarcobacter cryaerophilus</name>
    <dbReference type="NCBI Taxonomy" id="28198"/>
    <lineage>
        <taxon>Bacteria</taxon>
        <taxon>Pseudomonadati</taxon>
        <taxon>Campylobacterota</taxon>
        <taxon>Epsilonproteobacteria</taxon>
        <taxon>Campylobacterales</taxon>
        <taxon>Arcobacteraceae</taxon>
        <taxon>Aliarcobacter</taxon>
    </lineage>
</organism>
<evidence type="ECO:0000256" key="6">
    <source>
        <dbReference type="ARBA" id="ARBA00022801"/>
    </source>
</evidence>
<comment type="caution">
    <text evidence="8">The sequence shown here is derived from an EMBL/GenBank/DDBJ whole genome shotgun (WGS) entry which is preliminary data.</text>
</comment>
<reference evidence="8 9" key="1">
    <citation type="submission" date="2017-09" db="EMBL/GenBank/DDBJ databases">
        <title>Reassesment of A. cryaerophilus.</title>
        <authorList>
            <person name="Perez-Cataluna A."/>
            <person name="Collado L."/>
            <person name="Salgado O."/>
            <person name="Lefinanco V."/>
            <person name="Figueras M.J."/>
        </authorList>
    </citation>
    <scope>NUCLEOTIDE SEQUENCE [LARGE SCALE GENOMIC DNA]</scope>
    <source>
        <strain evidence="8 9">LMG 10210</strain>
    </source>
</reference>
<dbReference type="InterPro" id="IPR008766">
    <property type="entry name" value="Replication_gene_A-like"/>
</dbReference>
<name>A0A2S9T6C5_9BACT</name>
<proteinExistence type="inferred from homology"/>
<dbReference type="Pfam" id="PF05840">
    <property type="entry name" value="Phage_GPA"/>
    <property type="match status" value="1"/>
</dbReference>
<protein>
    <recommendedName>
        <fullName evidence="7">Replication gene A protein-like domain-containing protein</fullName>
    </recommendedName>
</protein>
<evidence type="ECO:0000256" key="3">
    <source>
        <dbReference type="ARBA" id="ARBA00022705"/>
    </source>
</evidence>